<evidence type="ECO:0000313" key="1">
    <source>
        <dbReference type="EMBL" id="KKK58411.1"/>
    </source>
</evidence>
<dbReference type="EMBL" id="LAZR01063996">
    <property type="protein sequence ID" value="KKK58411.1"/>
    <property type="molecule type" value="Genomic_DNA"/>
</dbReference>
<organism evidence="1">
    <name type="scientific">marine sediment metagenome</name>
    <dbReference type="NCBI Taxonomy" id="412755"/>
    <lineage>
        <taxon>unclassified sequences</taxon>
        <taxon>metagenomes</taxon>
        <taxon>ecological metagenomes</taxon>
    </lineage>
</organism>
<dbReference type="AlphaFoldDB" id="A0A0F8ZEH7"/>
<comment type="caution">
    <text evidence="1">The sequence shown here is derived from an EMBL/GenBank/DDBJ whole genome shotgun (WGS) entry which is preliminary data.</text>
</comment>
<feature type="non-terminal residue" evidence="1">
    <location>
        <position position="120"/>
    </location>
</feature>
<reference evidence="1" key="1">
    <citation type="journal article" date="2015" name="Nature">
        <title>Complex archaea that bridge the gap between prokaryotes and eukaryotes.</title>
        <authorList>
            <person name="Spang A."/>
            <person name="Saw J.H."/>
            <person name="Jorgensen S.L."/>
            <person name="Zaremba-Niedzwiedzka K."/>
            <person name="Martijn J."/>
            <person name="Lind A.E."/>
            <person name="van Eijk R."/>
            <person name="Schleper C."/>
            <person name="Guy L."/>
            <person name="Ettema T.J."/>
        </authorList>
    </citation>
    <scope>NUCLEOTIDE SEQUENCE</scope>
</reference>
<name>A0A0F8ZEH7_9ZZZZ</name>
<gene>
    <name evidence="1" type="ORF">LCGC14_3044690</name>
</gene>
<sequence length="120" mass="13815">MPKLKLNKGQFPKSDNNYNICKNPLIIQLEYNLKDYDVSYKKGCLHCGYMNSSTLDIDKQGMEAHINSLILKNICIVCHKDITTINIEVCEKALVIFIRTICPNCKTRYIIVKPCDTKEE</sequence>
<protein>
    <submittedName>
        <fullName evidence="1">Uncharacterized protein</fullName>
    </submittedName>
</protein>
<proteinExistence type="predicted"/>
<accession>A0A0F8ZEH7</accession>